<evidence type="ECO:0000256" key="2">
    <source>
        <dbReference type="SAM" id="MobiDB-lite"/>
    </source>
</evidence>
<dbReference type="EMBL" id="JASAOK010000002">
    <property type="protein sequence ID" value="KAK6225242.1"/>
    <property type="molecule type" value="Genomic_DNA"/>
</dbReference>
<comment type="caution">
    <text evidence="4">The sequence shown here is derived from an EMBL/GenBank/DDBJ whole genome shotgun (WGS) entry which is preliminary data.</text>
</comment>
<proteinExistence type="predicted"/>
<evidence type="ECO:0000256" key="1">
    <source>
        <dbReference type="ARBA" id="ARBA00023242"/>
    </source>
</evidence>
<dbReference type="GO" id="GO:0008270">
    <property type="term" value="F:zinc ion binding"/>
    <property type="evidence" value="ECO:0007669"/>
    <property type="project" value="InterPro"/>
</dbReference>
<keyword evidence="5" id="KW-1185">Reference proteome</keyword>
<evidence type="ECO:0000313" key="5">
    <source>
        <dbReference type="Proteomes" id="UP001327957"/>
    </source>
</evidence>
<dbReference type="Proteomes" id="UP001327957">
    <property type="component" value="Unassembled WGS sequence"/>
</dbReference>
<feature type="compositionally biased region" description="Basic and acidic residues" evidence="2">
    <location>
        <begin position="60"/>
        <end position="73"/>
    </location>
</feature>
<name>A0AAV9TRM2_9PEZI</name>
<dbReference type="AlphaFoldDB" id="A0AAV9TRM2"/>
<accession>A0AAV9TRM2</accession>
<dbReference type="GO" id="GO:0000981">
    <property type="term" value="F:DNA-binding transcription factor activity, RNA polymerase II-specific"/>
    <property type="evidence" value="ECO:0007669"/>
    <property type="project" value="InterPro"/>
</dbReference>
<dbReference type="CDD" id="cd00067">
    <property type="entry name" value="GAL4"/>
    <property type="match status" value="1"/>
</dbReference>
<feature type="region of interest" description="Disordered" evidence="2">
    <location>
        <begin position="183"/>
        <end position="202"/>
    </location>
</feature>
<dbReference type="InterPro" id="IPR036864">
    <property type="entry name" value="Zn2-C6_fun-type_DNA-bd_sf"/>
</dbReference>
<feature type="domain" description="Zn(2)-C6 fungal-type" evidence="3">
    <location>
        <begin position="15"/>
        <end position="48"/>
    </location>
</feature>
<dbReference type="PROSITE" id="PS00463">
    <property type="entry name" value="ZN2_CY6_FUNGAL_1"/>
    <property type="match status" value="1"/>
</dbReference>
<reference evidence="4 5" key="1">
    <citation type="submission" date="2023-04" db="EMBL/GenBank/DDBJ databases">
        <title>Colletotrichum tabacum stain YC1 causing leaf anthracnose on Nicotiana tabacum(L.) cv.</title>
        <authorList>
            <person name="Ji Z."/>
            <person name="Wang M."/>
            <person name="Zhang J."/>
            <person name="Wang N."/>
            <person name="Zhou Z."/>
        </authorList>
    </citation>
    <scope>NUCLEOTIDE SEQUENCE [LARGE SCALE GENOMIC DNA]</scope>
    <source>
        <strain evidence="4 5">YC1</strain>
    </source>
</reference>
<evidence type="ECO:0000313" key="4">
    <source>
        <dbReference type="EMBL" id="KAK6225242.1"/>
    </source>
</evidence>
<organism evidence="4 5">
    <name type="scientific">Colletotrichum tabaci</name>
    <dbReference type="NCBI Taxonomy" id="1209068"/>
    <lineage>
        <taxon>Eukaryota</taxon>
        <taxon>Fungi</taxon>
        <taxon>Dikarya</taxon>
        <taxon>Ascomycota</taxon>
        <taxon>Pezizomycotina</taxon>
        <taxon>Sordariomycetes</taxon>
        <taxon>Hypocreomycetidae</taxon>
        <taxon>Glomerellales</taxon>
        <taxon>Glomerellaceae</taxon>
        <taxon>Colletotrichum</taxon>
        <taxon>Colletotrichum destructivum species complex</taxon>
    </lineage>
</organism>
<dbReference type="PROSITE" id="PS50048">
    <property type="entry name" value="ZN2_CY6_FUNGAL_2"/>
    <property type="match status" value="1"/>
</dbReference>
<feature type="region of interest" description="Disordered" evidence="2">
    <location>
        <begin position="50"/>
        <end position="87"/>
    </location>
</feature>
<dbReference type="SUPFAM" id="SSF57701">
    <property type="entry name" value="Zn2/Cys6 DNA-binding domain"/>
    <property type="match status" value="1"/>
</dbReference>
<dbReference type="Gene3D" id="4.10.240.10">
    <property type="entry name" value="Zn(2)-C6 fungal-type DNA-binding domain"/>
    <property type="match status" value="1"/>
</dbReference>
<dbReference type="InterPro" id="IPR050797">
    <property type="entry name" value="Carb_Metab_Trans_Reg"/>
</dbReference>
<dbReference type="PANTHER" id="PTHR31668">
    <property type="entry name" value="GLUCOSE TRANSPORT TRANSCRIPTION REGULATOR RGT1-RELATED-RELATED"/>
    <property type="match status" value="1"/>
</dbReference>
<gene>
    <name evidence="4" type="ORF">QIS74_01289</name>
</gene>
<feature type="compositionally biased region" description="Low complexity" evidence="2">
    <location>
        <begin position="75"/>
        <end position="85"/>
    </location>
</feature>
<keyword evidence="1" id="KW-0539">Nucleus</keyword>
<feature type="compositionally biased region" description="Polar residues" evidence="2">
    <location>
        <begin position="187"/>
        <end position="202"/>
    </location>
</feature>
<dbReference type="InterPro" id="IPR001138">
    <property type="entry name" value="Zn2Cys6_DnaBD"/>
</dbReference>
<evidence type="ECO:0000259" key="3">
    <source>
        <dbReference type="PROSITE" id="PS50048"/>
    </source>
</evidence>
<protein>
    <recommendedName>
        <fullName evidence="3">Zn(2)-C6 fungal-type domain-containing protein</fullName>
    </recommendedName>
</protein>
<sequence>MRRLQTGNDAKFRSACDRCHDMKNRCTQSGRIESRCDRCERLDADCVYSKKSQVGRPRTRKEDASLAEVERASRSRSPGTPTSSRLVPLEDAQHVRLETTPTDGTLQFDFDNSVSSSSASTHAAHFNQHFWDVDLSVNQTQATHCHVPIIKDSEWQLDAAVFMTNSPPYGDNIVVAASAQEDPVGLSPQNRNDTVSSNSVKGDINRTTDTLIRMHSQLQQLLFDSGHEASPAVDEILGLTNHLFEIVQIQIQINSNTEQPARHTNRITTLQIMTCYSYVVQLLHPIITTTRQQSNVSGSNLKIHMAPQCPSPSLQHMFPASVPANGPPRCGTRYPVLHLGGFNLASQPVLNEDVVQHMVRLIMRQLHISIRSFASLAGCGKIADAVEAHITAGVLSPASTPTAGDAAGEGL</sequence>